<evidence type="ECO:0000256" key="1">
    <source>
        <dbReference type="SAM" id="MobiDB-lite"/>
    </source>
</evidence>
<dbReference type="Proteomes" id="UP000479710">
    <property type="component" value="Unassembled WGS sequence"/>
</dbReference>
<evidence type="ECO:0000313" key="2">
    <source>
        <dbReference type="EMBL" id="KAF0919800.1"/>
    </source>
</evidence>
<sequence>MGHEVHGPWLGGGGIGKLLRSFGVIPVQGRGRGGGCKREASYSIGSLPSDSPPANARG</sequence>
<evidence type="ECO:0000313" key="3">
    <source>
        <dbReference type="Proteomes" id="UP000479710"/>
    </source>
</evidence>
<protein>
    <submittedName>
        <fullName evidence="2">Uncharacterized protein</fullName>
    </submittedName>
</protein>
<keyword evidence="3" id="KW-1185">Reference proteome</keyword>
<name>A0A6G1E4V1_9ORYZ</name>
<gene>
    <name evidence="2" type="ORF">E2562_031661</name>
</gene>
<organism evidence="2 3">
    <name type="scientific">Oryza meyeriana var. granulata</name>
    <dbReference type="NCBI Taxonomy" id="110450"/>
    <lineage>
        <taxon>Eukaryota</taxon>
        <taxon>Viridiplantae</taxon>
        <taxon>Streptophyta</taxon>
        <taxon>Embryophyta</taxon>
        <taxon>Tracheophyta</taxon>
        <taxon>Spermatophyta</taxon>
        <taxon>Magnoliopsida</taxon>
        <taxon>Liliopsida</taxon>
        <taxon>Poales</taxon>
        <taxon>Poaceae</taxon>
        <taxon>BOP clade</taxon>
        <taxon>Oryzoideae</taxon>
        <taxon>Oryzeae</taxon>
        <taxon>Oryzinae</taxon>
        <taxon>Oryza</taxon>
        <taxon>Oryza meyeriana</taxon>
    </lineage>
</organism>
<comment type="caution">
    <text evidence="2">The sequence shown here is derived from an EMBL/GenBank/DDBJ whole genome shotgun (WGS) entry which is preliminary data.</text>
</comment>
<feature type="non-terminal residue" evidence="2">
    <location>
        <position position="58"/>
    </location>
</feature>
<feature type="region of interest" description="Disordered" evidence="1">
    <location>
        <begin position="28"/>
        <end position="58"/>
    </location>
</feature>
<proteinExistence type="predicted"/>
<accession>A0A6G1E4V1</accession>
<reference evidence="2 3" key="1">
    <citation type="submission" date="2019-11" db="EMBL/GenBank/DDBJ databases">
        <title>Whole genome sequence of Oryza granulata.</title>
        <authorList>
            <person name="Li W."/>
        </authorList>
    </citation>
    <scope>NUCLEOTIDE SEQUENCE [LARGE SCALE GENOMIC DNA]</scope>
    <source>
        <strain evidence="3">cv. Menghai</strain>
        <tissue evidence="2">Leaf</tissue>
    </source>
</reference>
<dbReference type="EMBL" id="SPHZ02000005">
    <property type="protein sequence ID" value="KAF0919800.1"/>
    <property type="molecule type" value="Genomic_DNA"/>
</dbReference>
<dbReference type="AlphaFoldDB" id="A0A6G1E4V1"/>